<accession>A0A383DZ73</accession>
<dbReference type="EMBL" id="UINC01221491">
    <property type="protein sequence ID" value="SVE49852.1"/>
    <property type="molecule type" value="Genomic_DNA"/>
</dbReference>
<evidence type="ECO:0008006" key="2">
    <source>
        <dbReference type="Google" id="ProtNLM"/>
    </source>
</evidence>
<evidence type="ECO:0000313" key="1">
    <source>
        <dbReference type="EMBL" id="SVE49852.1"/>
    </source>
</evidence>
<protein>
    <recommendedName>
        <fullName evidence="2">Rubredoxin-like domain-containing protein</fullName>
    </recommendedName>
</protein>
<dbReference type="SUPFAM" id="SSF57802">
    <property type="entry name" value="Rubredoxin-like"/>
    <property type="match status" value="1"/>
</dbReference>
<dbReference type="AlphaFoldDB" id="A0A383DZ73"/>
<name>A0A383DZ73_9ZZZZ</name>
<reference evidence="1" key="1">
    <citation type="submission" date="2018-05" db="EMBL/GenBank/DDBJ databases">
        <authorList>
            <person name="Lanie J.A."/>
            <person name="Ng W.-L."/>
            <person name="Kazmierczak K.M."/>
            <person name="Andrzejewski T.M."/>
            <person name="Davidsen T.M."/>
            <person name="Wayne K.J."/>
            <person name="Tettelin H."/>
            <person name="Glass J.I."/>
            <person name="Rusch D."/>
            <person name="Podicherti R."/>
            <person name="Tsui H.-C.T."/>
            <person name="Winkler M.E."/>
        </authorList>
    </citation>
    <scope>NUCLEOTIDE SEQUENCE</scope>
</reference>
<gene>
    <name evidence="1" type="ORF">METZ01_LOCUS502706</name>
</gene>
<organism evidence="1">
    <name type="scientific">marine metagenome</name>
    <dbReference type="NCBI Taxonomy" id="408172"/>
    <lineage>
        <taxon>unclassified sequences</taxon>
        <taxon>metagenomes</taxon>
        <taxon>ecological metagenomes</taxon>
    </lineage>
</organism>
<sequence length="68" mass="8085">MAKYHEFSTEKLYHFVCGDCKNWWSYAHDGYFNMIAVPKEQFCPHCGAKKNIIKKVTGENPRWERDVT</sequence>
<proteinExistence type="predicted"/>